<proteinExistence type="predicted"/>
<dbReference type="Proteomes" id="UP001198862">
    <property type="component" value="Unassembled WGS sequence"/>
</dbReference>
<sequence length="368" mass="39938">MSDAPPPAIAIRPRRFSRRRTRALLLALVPLVAIAGGGYWYVYGARYVSTDNAYVRAAKTTISAEVSGRIASVLVGENEAVPAGHPLLTIDDEVYRIALSRAEAERATVIARLDALRAQIRQKHEELELATIMAGYAEREHNRGATLAARSVVSVSKLDEARNRMDSARQQMAIVRQEIERLVVDLGGDELAPADRHPAVRQAQAMVDEARVALERTKVFSPVDGIVSRVDSIRPGDHVRPGVPLFSVVATSQKWIEANFKETDLTRVVAGQPVEVTVDTFPGVKLPAEVHSIGAATGAEFALIPPQNASGNWVKIVQRIPVRIRLLEARSLPLLRAGMSAQVTIDTGYNRPLPSLVARAVGRAGNAE</sequence>
<protein>
    <submittedName>
        <fullName evidence="6">HlyD family secretion protein</fullName>
    </submittedName>
</protein>
<organism evidence="6 7">
    <name type="scientific">Reyranella aquatilis</name>
    <dbReference type="NCBI Taxonomy" id="2035356"/>
    <lineage>
        <taxon>Bacteria</taxon>
        <taxon>Pseudomonadati</taxon>
        <taxon>Pseudomonadota</taxon>
        <taxon>Alphaproteobacteria</taxon>
        <taxon>Hyphomicrobiales</taxon>
        <taxon>Reyranellaceae</taxon>
        <taxon>Reyranella</taxon>
    </lineage>
</organism>
<feature type="domain" description="p-hydroxybenzoic acid efflux pump subunit AaeA-like beta-barrel" evidence="5">
    <location>
        <begin position="256"/>
        <end position="345"/>
    </location>
</feature>
<name>A0ABS8L3D1_9HYPH</name>
<feature type="transmembrane region" description="Helical" evidence="3">
    <location>
        <begin position="23"/>
        <end position="42"/>
    </location>
</feature>
<comment type="caution">
    <text evidence="6">The sequence shown here is derived from an EMBL/GenBank/DDBJ whole genome shotgun (WGS) entry which is preliminary data.</text>
</comment>
<accession>A0ABS8L3D1</accession>
<dbReference type="PANTHER" id="PTHR30386:SF19">
    <property type="entry name" value="MULTIDRUG EXPORT PROTEIN EMRA-RELATED"/>
    <property type="match status" value="1"/>
</dbReference>
<keyword evidence="2" id="KW-0175">Coiled coil</keyword>
<evidence type="ECO:0000256" key="3">
    <source>
        <dbReference type="SAM" id="Phobius"/>
    </source>
</evidence>
<dbReference type="Gene3D" id="2.40.30.170">
    <property type="match status" value="1"/>
</dbReference>
<evidence type="ECO:0000259" key="5">
    <source>
        <dbReference type="Pfam" id="PF25963"/>
    </source>
</evidence>
<dbReference type="InterPro" id="IPR058634">
    <property type="entry name" value="AaeA-lik-b-barrel"/>
</dbReference>
<dbReference type="InterPro" id="IPR050739">
    <property type="entry name" value="MFP"/>
</dbReference>
<feature type="coiled-coil region" evidence="2">
    <location>
        <begin position="99"/>
        <end position="133"/>
    </location>
</feature>
<keyword evidence="7" id="KW-1185">Reference proteome</keyword>
<gene>
    <name evidence="6" type="ORF">LJ725_27960</name>
</gene>
<evidence type="ECO:0000259" key="4">
    <source>
        <dbReference type="Pfam" id="PF25885"/>
    </source>
</evidence>
<evidence type="ECO:0000256" key="2">
    <source>
        <dbReference type="SAM" id="Coils"/>
    </source>
</evidence>
<feature type="domain" description="Multidrug export protein EmrA/FarA alpha-helical hairpin" evidence="4">
    <location>
        <begin position="96"/>
        <end position="217"/>
    </location>
</feature>
<dbReference type="SUPFAM" id="SSF111369">
    <property type="entry name" value="HlyD-like secretion proteins"/>
    <property type="match status" value="1"/>
</dbReference>
<evidence type="ECO:0000313" key="7">
    <source>
        <dbReference type="Proteomes" id="UP001198862"/>
    </source>
</evidence>
<dbReference type="PANTHER" id="PTHR30386">
    <property type="entry name" value="MEMBRANE FUSION SUBUNIT OF EMRAB-TOLC MULTIDRUG EFFLUX PUMP"/>
    <property type="match status" value="1"/>
</dbReference>
<dbReference type="Pfam" id="PF25885">
    <property type="entry name" value="HH_EMRA"/>
    <property type="match status" value="1"/>
</dbReference>
<feature type="coiled-coil region" evidence="2">
    <location>
        <begin position="158"/>
        <end position="185"/>
    </location>
</feature>
<reference evidence="6 7" key="1">
    <citation type="submission" date="2021-11" db="EMBL/GenBank/DDBJ databases">
        <authorList>
            <person name="Lee D.-H."/>
            <person name="Kim S.-B."/>
        </authorList>
    </citation>
    <scope>NUCLEOTIDE SEQUENCE [LARGE SCALE GENOMIC DNA]</scope>
    <source>
        <strain evidence="6 7">KCTC 52223</strain>
    </source>
</reference>
<comment type="subcellular location">
    <subcellularLocation>
        <location evidence="1">Cell envelope</location>
    </subcellularLocation>
</comment>
<keyword evidence="3" id="KW-1133">Transmembrane helix</keyword>
<dbReference type="EMBL" id="JAJISD010000019">
    <property type="protein sequence ID" value="MCC8432824.1"/>
    <property type="molecule type" value="Genomic_DNA"/>
</dbReference>
<keyword evidence="3" id="KW-0812">Transmembrane</keyword>
<dbReference type="Pfam" id="PF25963">
    <property type="entry name" value="Beta-barrel_AAEA"/>
    <property type="match status" value="1"/>
</dbReference>
<keyword evidence="3" id="KW-0472">Membrane</keyword>
<dbReference type="RefSeq" id="WP_082751729.1">
    <property type="nucleotide sequence ID" value="NZ_JAJISD010000019.1"/>
</dbReference>
<evidence type="ECO:0000313" key="6">
    <source>
        <dbReference type="EMBL" id="MCC8432824.1"/>
    </source>
</evidence>
<dbReference type="Gene3D" id="2.40.50.100">
    <property type="match status" value="1"/>
</dbReference>
<dbReference type="InterPro" id="IPR058633">
    <property type="entry name" value="EmrA/FarA_HH"/>
</dbReference>
<evidence type="ECO:0000256" key="1">
    <source>
        <dbReference type="ARBA" id="ARBA00004196"/>
    </source>
</evidence>